<organism evidence="2 3">
    <name type="scientific">Nakaseomyces bracarensis</name>
    <dbReference type="NCBI Taxonomy" id="273131"/>
    <lineage>
        <taxon>Eukaryota</taxon>
        <taxon>Fungi</taxon>
        <taxon>Dikarya</taxon>
        <taxon>Ascomycota</taxon>
        <taxon>Saccharomycotina</taxon>
        <taxon>Saccharomycetes</taxon>
        <taxon>Saccharomycetales</taxon>
        <taxon>Saccharomycetaceae</taxon>
        <taxon>Nakaseomyces</taxon>
    </lineage>
</organism>
<dbReference type="Gene3D" id="2.130.10.30">
    <property type="entry name" value="Regulator of chromosome condensation 1/beta-lactamase-inhibitor protein II"/>
    <property type="match status" value="2"/>
</dbReference>
<name>A0ABR4NX13_9SACH</name>
<dbReference type="PROSITE" id="PS50012">
    <property type="entry name" value="RCC1_3"/>
    <property type="match status" value="1"/>
</dbReference>
<dbReference type="PANTHER" id="PTHR45982:SF1">
    <property type="entry name" value="REGULATOR OF CHROMOSOME CONDENSATION"/>
    <property type="match status" value="1"/>
</dbReference>
<evidence type="ECO:0000256" key="1">
    <source>
        <dbReference type="PROSITE-ProRule" id="PRU00235"/>
    </source>
</evidence>
<dbReference type="PANTHER" id="PTHR45982">
    <property type="entry name" value="REGULATOR OF CHROMOSOME CONDENSATION"/>
    <property type="match status" value="1"/>
</dbReference>
<gene>
    <name evidence="2" type="ORF">RNJ44_03456</name>
</gene>
<reference evidence="2 3" key="1">
    <citation type="submission" date="2024-05" db="EMBL/GenBank/DDBJ databases">
        <title>Long read based assembly of the Candida bracarensis genome reveals expanded adhesin content.</title>
        <authorList>
            <person name="Marcet-Houben M."/>
            <person name="Ksiezopolska E."/>
            <person name="Gabaldon T."/>
        </authorList>
    </citation>
    <scope>NUCLEOTIDE SEQUENCE [LARGE SCALE GENOMIC DNA]</scope>
    <source>
        <strain evidence="2 3">CBM6</strain>
    </source>
</reference>
<dbReference type="InterPro" id="IPR009091">
    <property type="entry name" value="RCC1/BLIP-II"/>
</dbReference>
<dbReference type="Pfam" id="PF13540">
    <property type="entry name" value="RCC1_2"/>
    <property type="match status" value="1"/>
</dbReference>
<accession>A0ABR4NX13</accession>
<dbReference type="EMBL" id="JBEVYD010000004">
    <property type="protein sequence ID" value="KAL3233416.1"/>
    <property type="molecule type" value="Genomic_DNA"/>
</dbReference>
<comment type="caution">
    <text evidence="2">The sequence shown here is derived from an EMBL/GenBank/DDBJ whole genome shotgun (WGS) entry which is preliminary data.</text>
</comment>
<dbReference type="Proteomes" id="UP001623330">
    <property type="component" value="Unassembled WGS sequence"/>
</dbReference>
<evidence type="ECO:0000313" key="3">
    <source>
        <dbReference type="Proteomes" id="UP001623330"/>
    </source>
</evidence>
<dbReference type="SUPFAM" id="SSF50985">
    <property type="entry name" value="RCC1/BLIP-II"/>
    <property type="match status" value="1"/>
</dbReference>
<evidence type="ECO:0000313" key="2">
    <source>
        <dbReference type="EMBL" id="KAL3233416.1"/>
    </source>
</evidence>
<proteinExistence type="predicted"/>
<dbReference type="InterPro" id="IPR051553">
    <property type="entry name" value="Ran_GTPase-activating"/>
</dbReference>
<sequence length="374" mass="41460">MCTVLGQTEIINLGLNHDEDTLAPLLSYKGDEQLKVKRINCGGNHTLMLLSDGTLLGCGDNSSGQLESNSNKLKLIGWQQLKVPGKVVDCAACWDSTIIVTEEGLVYSRGNGMRGELGLGESCLEVKDDFKMVIDVSNFRNVRLFSSFQNCILVVDQIDGSSSIVYGWGNNTKCQLFEPKSRRVSNPQVILENVLISDVSMGKDWLVLIDTNGKIVKFQGNIPVEFANIYDDKWRDRGDLEIRSMWKSIHIRPRTTSSVYSYGNNIHGQLFPGIGDSAINELERFSTGSEHGIIYCKMKGSNNEVHTVFCWGWGEHGNCGSIEKKRQDQWINDKSNLSSPLNPIVTLTGRGVHTSIDLYGGCATTWIVSNTPIM</sequence>
<dbReference type="InterPro" id="IPR000408">
    <property type="entry name" value="Reg_chr_condens"/>
</dbReference>
<dbReference type="PRINTS" id="PR00633">
    <property type="entry name" value="RCCNDNSATION"/>
</dbReference>
<protein>
    <submittedName>
        <fullName evidence="2">Protein KTI13</fullName>
    </submittedName>
</protein>
<feature type="repeat" description="RCC1" evidence="1">
    <location>
        <begin position="1"/>
        <end position="52"/>
    </location>
</feature>
<keyword evidence="3" id="KW-1185">Reference proteome</keyword>